<dbReference type="InterPro" id="IPR013320">
    <property type="entry name" value="ConA-like_dom_sf"/>
</dbReference>
<dbReference type="InterPro" id="IPR051795">
    <property type="entry name" value="Glycosyl_Hydrlase_43"/>
</dbReference>
<feature type="domain" description="Beta-xylosidase C-terminal Concanavalin A-like" evidence="5">
    <location>
        <begin position="333"/>
        <end position="521"/>
    </location>
</feature>
<name>A0ABW3WPZ7_9FLAO</name>
<protein>
    <submittedName>
        <fullName evidence="6">Glycoside hydrolase family 43 protein</fullName>
    </submittedName>
</protein>
<reference evidence="7" key="1">
    <citation type="journal article" date="2019" name="Int. J. Syst. Evol. Microbiol.">
        <title>The Global Catalogue of Microorganisms (GCM) 10K type strain sequencing project: providing services to taxonomists for standard genome sequencing and annotation.</title>
        <authorList>
            <consortium name="The Broad Institute Genomics Platform"/>
            <consortium name="The Broad Institute Genome Sequencing Center for Infectious Disease"/>
            <person name="Wu L."/>
            <person name="Ma J."/>
        </authorList>
    </citation>
    <scope>NUCLEOTIDE SEQUENCE [LARGE SCALE GENOMIC DNA]</scope>
    <source>
        <strain evidence="7">CCUG 62221</strain>
    </source>
</reference>
<dbReference type="PANTHER" id="PTHR42812">
    <property type="entry name" value="BETA-XYLOSIDASE"/>
    <property type="match status" value="1"/>
</dbReference>
<dbReference type="Proteomes" id="UP001597241">
    <property type="component" value="Unassembled WGS sequence"/>
</dbReference>
<dbReference type="Gene3D" id="2.115.10.20">
    <property type="entry name" value="Glycosyl hydrolase domain, family 43"/>
    <property type="match status" value="1"/>
</dbReference>
<accession>A0ABW3WPZ7</accession>
<dbReference type="CDD" id="cd18617">
    <property type="entry name" value="GH43_XynB-like"/>
    <property type="match status" value="1"/>
</dbReference>
<dbReference type="RefSeq" id="WP_386808531.1">
    <property type="nucleotide sequence ID" value="NZ_JBHTMV010000003.1"/>
</dbReference>
<dbReference type="SUPFAM" id="SSF49899">
    <property type="entry name" value="Concanavalin A-like lectins/glucanases"/>
    <property type="match status" value="1"/>
</dbReference>
<evidence type="ECO:0000313" key="6">
    <source>
        <dbReference type="EMBL" id="MFD1293335.1"/>
    </source>
</evidence>
<keyword evidence="7" id="KW-1185">Reference proteome</keyword>
<evidence type="ECO:0000313" key="7">
    <source>
        <dbReference type="Proteomes" id="UP001597241"/>
    </source>
</evidence>
<evidence type="ECO:0000256" key="4">
    <source>
        <dbReference type="RuleBase" id="RU361187"/>
    </source>
</evidence>
<dbReference type="InterPro" id="IPR023296">
    <property type="entry name" value="Glyco_hydro_beta-prop_sf"/>
</dbReference>
<proteinExistence type="inferred from homology"/>
<dbReference type="PANTHER" id="PTHR42812:SF12">
    <property type="entry name" value="BETA-XYLOSIDASE-RELATED"/>
    <property type="match status" value="1"/>
</dbReference>
<dbReference type="EMBL" id="JBHTMV010000003">
    <property type="protein sequence ID" value="MFD1293335.1"/>
    <property type="molecule type" value="Genomic_DNA"/>
</dbReference>
<comment type="similarity">
    <text evidence="1 4">Belongs to the glycosyl hydrolase 43 family.</text>
</comment>
<sequence>MMLLFATIIVRSQDIPNTFQNPILSGYHPDPSICRVGNDYYLVNSTFIWYPGIPIYHSKDLVNWEQIGNGIHRPNQIDLSGLQDRQGVYAVTIRYHKGLFYLITTCVECEGNFYITAKDPAGPWSDPIWIKDAPGIDPSLMWDDDGKCYYTGMTWIEEQVWPTQCGIWIQQLNLEKKKLIGERKIVTYGHANNASYTEGPHLYRINGEYMLMLSEGGTGLYHALSVHHSDSLMGPYVTDMINPVLSHRQLGSDYPIQAIGHGDLVETQNGEWWCVSLGKRVVEGKTTLARETFLSKVDFDNKTPIFNRGEGKVLMEQKRPNLPWSPVIKQPEKDDFSGNELALKWCTIRTPKTKFYEVSNGNLDLNLRPEVIDNLVNSSIIIQRIEHHQFSASTKLSFKTSKENEQAGLVIYRTSENFYLLMKEKQELVLLKSFKGVKEEITRIPYKKSEILLKVEGDNLNVIFSYGETENTMKQIGETQSLIVIADGNGNQFNGAGIGMYATSNGQKTIGEASFDWFEYKENSEK</sequence>
<evidence type="ECO:0000256" key="1">
    <source>
        <dbReference type="ARBA" id="ARBA00009865"/>
    </source>
</evidence>
<evidence type="ECO:0000256" key="2">
    <source>
        <dbReference type="ARBA" id="ARBA00022801"/>
    </source>
</evidence>
<dbReference type="Gene3D" id="2.60.120.200">
    <property type="match status" value="1"/>
</dbReference>
<keyword evidence="3 4" id="KW-0326">Glycosidase</keyword>
<keyword evidence="2 4" id="KW-0378">Hydrolase</keyword>
<dbReference type="GO" id="GO:0016787">
    <property type="term" value="F:hydrolase activity"/>
    <property type="evidence" value="ECO:0007669"/>
    <property type="project" value="UniProtKB-KW"/>
</dbReference>
<gene>
    <name evidence="6" type="ORF">ACFQ5N_05755</name>
</gene>
<evidence type="ECO:0000256" key="3">
    <source>
        <dbReference type="ARBA" id="ARBA00023295"/>
    </source>
</evidence>
<dbReference type="Pfam" id="PF17851">
    <property type="entry name" value="GH43_C2"/>
    <property type="match status" value="1"/>
</dbReference>
<evidence type="ECO:0000259" key="5">
    <source>
        <dbReference type="Pfam" id="PF17851"/>
    </source>
</evidence>
<dbReference type="InterPro" id="IPR006710">
    <property type="entry name" value="Glyco_hydro_43"/>
</dbReference>
<dbReference type="InterPro" id="IPR041542">
    <property type="entry name" value="GH43_C2"/>
</dbReference>
<organism evidence="6 7">
    <name type="scientific">Lutibacter holmesii</name>
    <dbReference type="NCBI Taxonomy" id="1137985"/>
    <lineage>
        <taxon>Bacteria</taxon>
        <taxon>Pseudomonadati</taxon>
        <taxon>Bacteroidota</taxon>
        <taxon>Flavobacteriia</taxon>
        <taxon>Flavobacteriales</taxon>
        <taxon>Flavobacteriaceae</taxon>
        <taxon>Lutibacter</taxon>
    </lineage>
</organism>
<comment type="caution">
    <text evidence="6">The sequence shown here is derived from an EMBL/GenBank/DDBJ whole genome shotgun (WGS) entry which is preliminary data.</text>
</comment>
<dbReference type="Pfam" id="PF04616">
    <property type="entry name" value="Glyco_hydro_43"/>
    <property type="match status" value="1"/>
</dbReference>
<dbReference type="SUPFAM" id="SSF75005">
    <property type="entry name" value="Arabinanase/levansucrase/invertase"/>
    <property type="match status" value="1"/>
</dbReference>